<dbReference type="EMBL" id="JBBPBK010000006">
    <property type="protein sequence ID" value="KAK9282614.1"/>
    <property type="molecule type" value="Genomic_DNA"/>
</dbReference>
<evidence type="ECO:0000256" key="1">
    <source>
        <dbReference type="ARBA" id="ARBA00010746"/>
    </source>
</evidence>
<evidence type="ECO:0000256" key="4">
    <source>
        <dbReference type="RuleBase" id="RU363099"/>
    </source>
</evidence>
<name>A0AAP0RQ51_LIQFO</name>
<dbReference type="Pfam" id="PF03018">
    <property type="entry name" value="Dirigent"/>
    <property type="match status" value="1"/>
</dbReference>
<dbReference type="PANTHER" id="PTHR21495">
    <property type="entry name" value="NUCLEOPORIN-RELATED"/>
    <property type="match status" value="1"/>
</dbReference>
<reference evidence="5 6" key="1">
    <citation type="journal article" date="2024" name="Plant J.">
        <title>Genome sequences and population genomics reveal climatic adaptation and genomic divergence between two closely related sweetgum species.</title>
        <authorList>
            <person name="Xu W.Q."/>
            <person name="Ren C.Q."/>
            <person name="Zhang X.Y."/>
            <person name="Comes H.P."/>
            <person name="Liu X.H."/>
            <person name="Li Y.G."/>
            <person name="Kettle C.J."/>
            <person name="Jalonen R."/>
            <person name="Gaisberger H."/>
            <person name="Ma Y.Z."/>
            <person name="Qiu Y.X."/>
        </authorList>
    </citation>
    <scope>NUCLEOTIDE SEQUENCE [LARGE SCALE GENOMIC DNA]</scope>
    <source>
        <strain evidence="5">Hangzhou</strain>
    </source>
</reference>
<comment type="function">
    <text evidence="4">Dirigent proteins impart stereoselectivity on the phenoxy radical-coupling reaction, yielding optically active lignans from two molecules of coniferyl alcohol in the biosynthesis of lignans, flavonolignans, and alkaloids and thus plays a central role in plant secondary metabolism.</text>
</comment>
<evidence type="ECO:0000256" key="3">
    <source>
        <dbReference type="ARBA" id="ARBA00022525"/>
    </source>
</evidence>
<evidence type="ECO:0000313" key="5">
    <source>
        <dbReference type="EMBL" id="KAK9282614.1"/>
    </source>
</evidence>
<dbReference type="InterPro" id="IPR004265">
    <property type="entry name" value="Dirigent"/>
</dbReference>
<dbReference type="GO" id="GO:0048046">
    <property type="term" value="C:apoplast"/>
    <property type="evidence" value="ECO:0007669"/>
    <property type="project" value="UniProtKB-SubCell"/>
</dbReference>
<evidence type="ECO:0000313" key="6">
    <source>
        <dbReference type="Proteomes" id="UP001415857"/>
    </source>
</evidence>
<keyword evidence="4" id="KW-0052">Apoplast</keyword>
<dbReference type="Gene3D" id="2.40.480.10">
    <property type="entry name" value="Allene oxide cyclase-like"/>
    <property type="match status" value="1"/>
</dbReference>
<proteinExistence type="inferred from homology"/>
<organism evidence="5 6">
    <name type="scientific">Liquidambar formosana</name>
    <name type="common">Formosan gum</name>
    <dbReference type="NCBI Taxonomy" id="63359"/>
    <lineage>
        <taxon>Eukaryota</taxon>
        <taxon>Viridiplantae</taxon>
        <taxon>Streptophyta</taxon>
        <taxon>Embryophyta</taxon>
        <taxon>Tracheophyta</taxon>
        <taxon>Spermatophyta</taxon>
        <taxon>Magnoliopsida</taxon>
        <taxon>eudicotyledons</taxon>
        <taxon>Gunneridae</taxon>
        <taxon>Pentapetalae</taxon>
        <taxon>Saxifragales</taxon>
        <taxon>Altingiaceae</taxon>
        <taxon>Liquidambar</taxon>
    </lineage>
</organism>
<dbReference type="GO" id="GO:0009699">
    <property type="term" value="P:phenylpropanoid biosynthetic process"/>
    <property type="evidence" value="ECO:0007669"/>
    <property type="project" value="UniProtKB-ARBA"/>
</dbReference>
<keyword evidence="3 4" id="KW-0964">Secreted</keyword>
<comment type="subunit">
    <text evidence="2 4">Homodimer.</text>
</comment>
<dbReference type="AlphaFoldDB" id="A0AAP0RQ51"/>
<sequence>MASFLTITLFILTSTFFITTNGIFYEELSEAIAMKRMEKSSHLHFFFHDIVSGKNATVVTIAGPPNVAFGTTMMIDDMLTEGPEPTSKLVGRAQGIYAMAAQYDVALLMVMNFAFVEGKYNGSSISLLGRNPVLDAVRDMPIVGGSGLFRFARGYALAHTIWYDPGTGDAIVEYNVSVLHY</sequence>
<evidence type="ECO:0000256" key="2">
    <source>
        <dbReference type="ARBA" id="ARBA00011738"/>
    </source>
</evidence>
<comment type="subcellular location">
    <subcellularLocation>
        <location evidence="4">Secreted</location>
        <location evidence="4">Extracellular space</location>
        <location evidence="4">Apoplast</location>
    </subcellularLocation>
</comment>
<protein>
    <recommendedName>
        <fullName evidence="4">Dirigent protein</fullName>
    </recommendedName>
</protein>
<keyword evidence="6" id="KW-1185">Reference proteome</keyword>
<comment type="caution">
    <text evidence="5">The sequence shown here is derived from an EMBL/GenBank/DDBJ whole genome shotgun (WGS) entry which is preliminary data.</text>
</comment>
<dbReference type="Proteomes" id="UP001415857">
    <property type="component" value="Unassembled WGS sequence"/>
</dbReference>
<dbReference type="InterPro" id="IPR044859">
    <property type="entry name" value="Allene_oxi_cyc_Dirigent"/>
</dbReference>
<comment type="similarity">
    <text evidence="1 4">Belongs to the plant dirigent protein family.</text>
</comment>
<gene>
    <name evidence="5" type="ORF">L1049_010832</name>
</gene>
<accession>A0AAP0RQ51</accession>